<dbReference type="EC" id="6.6.1.2" evidence="2"/>
<dbReference type="PANTHER" id="PTHR44119:SF4">
    <property type="entry name" value="AEROBIC COBALTOCHELATASE SUBUNIT COBN"/>
    <property type="match status" value="1"/>
</dbReference>
<evidence type="ECO:0000313" key="3">
    <source>
        <dbReference type="Proteomes" id="UP000046155"/>
    </source>
</evidence>
<dbReference type="GO" id="GO:0051116">
    <property type="term" value="F:cobaltochelatase activity"/>
    <property type="evidence" value="ECO:0007669"/>
    <property type="project" value="UniProtKB-EC"/>
</dbReference>
<dbReference type="AlphaFoldDB" id="A0A0B7MHJ2"/>
<name>A0A0B7MHJ2_9FIRM</name>
<gene>
    <name evidence="2" type="primary">cobN</name>
    <name evidence="2" type="ORF">SSCH_730001</name>
</gene>
<dbReference type="Pfam" id="PF02514">
    <property type="entry name" value="CobN-Mg_chel"/>
    <property type="match status" value="1"/>
</dbReference>
<dbReference type="InterPro" id="IPR011953">
    <property type="entry name" value="Cobalto_CobN"/>
</dbReference>
<dbReference type="EMBL" id="CDRZ01000273">
    <property type="protein sequence ID" value="CEO90104.1"/>
    <property type="molecule type" value="Genomic_DNA"/>
</dbReference>
<proteinExistence type="predicted"/>
<keyword evidence="2" id="KW-0436">Ligase</keyword>
<dbReference type="Proteomes" id="UP000046155">
    <property type="component" value="Unassembled WGS sequence"/>
</dbReference>
<sequence length="835" mass="94828">MIEDILDRVTNDRRWASAQELMQRAVDSVSPEQYCGWFQDLPEEVRDKMTECWGQPPGEVFCYGNKLLIPGIINGNIFIGLQPPRGFLDDPAKIYHSPDLPIPHHYLAYYRWIRDVFCADAVMHIGKHGSLEWLPGKGVGLSASCYPDLVISDLPNIYPYIINNPGEGTQAKRRSYCCIIDHLVPVMHNADSYEEMAEVEKQLEDYYNARAQDPAKLPYLEKLVWEKVCEVKLNHDLGLAEEEIPADFNAFVEKLHSYLSELKDTQIRDGLHILGEPPIGTRLVEFLVALTRLPNGDVPSLRQSLAEMWGYDYEQLLANRGKMNTNGKTNGQILEDIHQLSLDLMACFEEVCFDENEVRSVSKEILGKTNPKVEEVLLYVAQFLADRLAATTDELTNARNALDGQFIPAGPSGAPTRGMANILPTGRNFYSVDPQAIPSPAAWKVGVELADNLLARYLSDEGCYPENIGIIIWGTGVMRTKGDDIAEILYLLGVRPVWQPESGRVKGIEVIPLEELKRPRIDVTLRISGLFRDAFPNIVEMIDEAVERVAFLDEPPEQNFLAKHVQKDITDKVEQGFDLEQAREEACYRIFGCKPGAYGAGVSDLIDAQNWRDEQDLGQVYVVWGGYAYGKKQYGKVVPELFKYRLSQLDVAVKNVDNREYDMMDSDDFYSYHGGMIAAVRAFKGENPQAYIGDSSDPERIKTRSTAEEAKHVFRARLLNPKWIHSMQRHGYKGAADISRTVDFAFGWDATAEVLEDWMYEQLAKKYALDEEMQEWLKDVNPYALQNLIERLLEAIQRGMWEAEPQMKQELQDIYLEVEGKLEESQEKSLKKLGV</sequence>
<dbReference type="GO" id="GO:0009236">
    <property type="term" value="P:cobalamin biosynthetic process"/>
    <property type="evidence" value="ECO:0007669"/>
    <property type="project" value="InterPro"/>
</dbReference>
<dbReference type="InterPro" id="IPR003672">
    <property type="entry name" value="CobN/Mg_chltase"/>
</dbReference>
<feature type="domain" description="CobN/magnesium chelatase" evidence="1">
    <location>
        <begin position="1"/>
        <end position="807"/>
    </location>
</feature>
<dbReference type="PANTHER" id="PTHR44119">
    <property type="entry name" value="MAGNESIUM-CHELATASE SUBUNIT CHLH, CHLOROPLASTIC"/>
    <property type="match status" value="1"/>
</dbReference>
<keyword evidence="3" id="KW-1185">Reference proteome</keyword>
<organism evidence="2 3">
    <name type="scientific">Syntrophaceticus schinkii</name>
    <dbReference type="NCBI Taxonomy" id="499207"/>
    <lineage>
        <taxon>Bacteria</taxon>
        <taxon>Bacillati</taxon>
        <taxon>Bacillota</taxon>
        <taxon>Clostridia</taxon>
        <taxon>Thermoanaerobacterales</taxon>
        <taxon>Thermoanaerobacterales Family III. Incertae Sedis</taxon>
        <taxon>Syntrophaceticus</taxon>
    </lineage>
</organism>
<reference evidence="3" key="1">
    <citation type="submission" date="2015-01" db="EMBL/GenBank/DDBJ databases">
        <authorList>
            <person name="Manzoor Shahid"/>
            <person name="Zubair Saima"/>
        </authorList>
    </citation>
    <scope>NUCLEOTIDE SEQUENCE [LARGE SCALE GENOMIC DNA]</scope>
    <source>
        <strain evidence="3">Sp3</strain>
    </source>
</reference>
<accession>A0A0B7MHJ2</accession>
<evidence type="ECO:0000259" key="1">
    <source>
        <dbReference type="Pfam" id="PF02514"/>
    </source>
</evidence>
<dbReference type="CDD" id="cd10150">
    <property type="entry name" value="CobN_like"/>
    <property type="match status" value="1"/>
</dbReference>
<evidence type="ECO:0000313" key="2">
    <source>
        <dbReference type="EMBL" id="CEO90104.1"/>
    </source>
</evidence>
<protein>
    <submittedName>
        <fullName evidence="2">Cobaltochelatase, CobN subunit</fullName>
        <ecNumber evidence="2">6.6.1.2</ecNumber>
    </submittedName>
</protein>
<dbReference type="NCBIfam" id="TIGR02257">
    <property type="entry name" value="cobalto_cobN"/>
    <property type="match status" value="1"/>
</dbReference>